<dbReference type="EMBL" id="LFIV01000264">
    <property type="protein sequence ID" value="KZL64628.1"/>
    <property type="molecule type" value="Genomic_DNA"/>
</dbReference>
<feature type="compositionally biased region" description="Polar residues" evidence="1">
    <location>
        <begin position="34"/>
        <end position="61"/>
    </location>
</feature>
<evidence type="ECO:0000256" key="1">
    <source>
        <dbReference type="SAM" id="MobiDB-lite"/>
    </source>
</evidence>
<dbReference type="CDD" id="cd00024">
    <property type="entry name" value="CD_CSD"/>
    <property type="match status" value="1"/>
</dbReference>
<proteinExistence type="predicted"/>
<gene>
    <name evidence="3" type="ORF">CT0861_07508</name>
</gene>
<keyword evidence="4" id="KW-1185">Reference proteome</keyword>
<dbReference type="InterPro" id="IPR000953">
    <property type="entry name" value="Chromo/chromo_shadow_dom"/>
</dbReference>
<evidence type="ECO:0000313" key="3">
    <source>
        <dbReference type="EMBL" id="KZL64628.1"/>
    </source>
</evidence>
<evidence type="ECO:0000259" key="2">
    <source>
        <dbReference type="PROSITE" id="PS50013"/>
    </source>
</evidence>
<accession>A0A166MG47</accession>
<sequence>LNEFVKMVVKYVRRRNTARTFSRRVSTRVIPRQPTATKTVSRSEGSKQSKPKILQNTTSKVDNGIRSPKTERVPKSQDYLHTDELIGWEYYSLTKEVDILTRRPSDGSKRLVPERLIQQRCPSQLFAYWKSFSQPREKTVKSNHYHVFDIIDDDPSQGLKIQWVGYSPSDSDTTWESASKIRKMVPELLDDYLTGKQDSEAPSRIRKPVGISN</sequence>
<feature type="region of interest" description="Disordered" evidence="1">
    <location>
        <begin position="32"/>
        <end position="71"/>
    </location>
</feature>
<protein>
    <submittedName>
        <fullName evidence="3">Chromo domain-containing protein</fullName>
    </submittedName>
</protein>
<dbReference type="AlphaFoldDB" id="A0A166MG47"/>
<dbReference type="Gene3D" id="2.40.50.40">
    <property type="match status" value="1"/>
</dbReference>
<reference evidence="3 4" key="1">
    <citation type="submission" date="2015-06" db="EMBL/GenBank/DDBJ databases">
        <title>Survival trade-offs in plant roots during colonization by closely related pathogenic and mutualistic fungi.</title>
        <authorList>
            <person name="Hacquard S."/>
            <person name="Kracher B."/>
            <person name="Hiruma K."/>
            <person name="Weinman A."/>
            <person name="Muench P."/>
            <person name="Garrido Oter R."/>
            <person name="Ver Loren van Themaat E."/>
            <person name="Dallerey J.-F."/>
            <person name="Damm U."/>
            <person name="Henrissat B."/>
            <person name="Lespinet O."/>
            <person name="Thon M."/>
            <person name="Kemen E."/>
            <person name="McHardy A.C."/>
            <person name="Schulze-Lefert P."/>
            <person name="O'Connell R.J."/>
        </authorList>
    </citation>
    <scope>NUCLEOTIDE SEQUENCE [LARGE SCALE GENOMIC DNA]</scope>
    <source>
        <strain evidence="3 4">0861</strain>
    </source>
</reference>
<dbReference type="PROSITE" id="PS50013">
    <property type="entry name" value="CHROMO_2"/>
    <property type="match status" value="1"/>
</dbReference>
<dbReference type="Proteomes" id="UP000076552">
    <property type="component" value="Unassembled WGS sequence"/>
</dbReference>
<name>A0A166MG47_9PEZI</name>
<organism evidence="3 4">
    <name type="scientific">Colletotrichum tofieldiae</name>
    <dbReference type="NCBI Taxonomy" id="708197"/>
    <lineage>
        <taxon>Eukaryota</taxon>
        <taxon>Fungi</taxon>
        <taxon>Dikarya</taxon>
        <taxon>Ascomycota</taxon>
        <taxon>Pezizomycotina</taxon>
        <taxon>Sordariomycetes</taxon>
        <taxon>Hypocreomycetidae</taxon>
        <taxon>Glomerellales</taxon>
        <taxon>Glomerellaceae</taxon>
        <taxon>Colletotrichum</taxon>
        <taxon>Colletotrichum spaethianum species complex</taxon>
    </lineage>
</organism>
<comment type="caution">
    <text evidence="3">The sequence shown here is derived from an EMBL/GenBank/DDBJ whole genome shotgun (WGS) entry which is preliminary data.</text>
</comment>
<feature type="non-terminal residue" evidence="3">
    <location>
        <position position="1"/>
    </location>
</feature>
<feature type="domain" description="Chromo" evidence="2">
    <location>
        <begin position="145"/>
        <end position="204"/>
    </location>
</feature>
<evidence type="ECO:0000313" key="4">
    <source>
        <dbReference type="Proteomes" id="UP000076552"/>
    </source>
</evidence>